<evidence type="ECO:0000256" key="7">
    <source>
        <dbReference type="ARBA" id="ARBA00022692"/>
    </source>
</evidence>
<feature type="transmembrane region" description="Helical" evidence="16">
    <location>
        <begin position="116"/>
        <end position="141"/>
    </location>
</feature>
<evidence type="ECO:0000256" key="9">
    <source>
        <dbReference type="ARBA" id="ARBA00022777"/>
    </source>
</evidence>
<dbReference type="CDD" id="cd00130">
    <property type="entry name" value="PAS"/>
    <property type="match status" value="1"/>
</dbReference>
<keyword evidence="10" id="KW-0067">ATP-binding</keyword>
<dbReference type="AlphaFoldDB" id="A0A844Y6D2"/>
<dbReference type="FunFam" id="1.10.287.130:FF:000004">
    <property type="entry name" value="Ethylene receptor 1"/>
    <property type="match status" value="1"/>
</dbReference>
<dbReference type="GO" id="GO:0000155">
    <property type="term" value="F:phosphorelay sensor kinase activity"/>
    <property type="evidence" value="ECO:0007669"/>
    <property type="project" value="InterPro"/>
</dbReference>
<dbReference type="CDD" id="cd16922">
    <property type="entry name" value="HATPase_EvgS-ArcB-TorS-like"/>
    <property type="match status" value="1"/>
</dbReference>
<keyword evidence="12" id="KW-0902">Two-component regulatory system</keyword>
<protein>
    <recommendedName>
        <fullName evidence="3">histidine kinase</fullName>
        <ecNumber evidence="3">2.7.13.3</ecNumber>
    </recommendedName>
</protein>
<dbReference type="Gene3D" id="3.30.565.10">
    <property type="entry name" value="Histidine kinase-like ATPase, C-terminal domain"/>
    <property type="match status" value="1"/>
</dbReference>
<evidence type="ECO:0000259" key="17">
    <source>
        <dbReference type="PROSITE" id="PS50109"/>
    </source>
</evidence>
<feature type="compositionally biased region" description="Low complexity" evidence="15">
    <location>
        <begin position="1094"/>
        <end position="1105"/>
    </location>
</feature>
<evidence type="ECO:0000256" key="1">
    <source>
        <dbReference type="ARBA" id="ARBA00000085"/>
    </source>
</evidence>
<dbReference type="SUPFAM" id="SSF55785">
    <property type="entry name" value="PYP-like sensor domain (PAS domain)"/>
    <property type="match status" value="1"/>
</dbReference>
<dbReference type="Pfam" id="PF00072">
    <property type="entry name" value="Response_reg"/>
    <property type="match status" value="1"/>
</dbReference>
<dbReference type="PRINTS" id="PR00344">
    <property type="entry name" value="BCTRLSENSOR"/>
</dbReference>
<feature type="transmembrane region" description="Helical" evidence="16">
    <location>
        <begin position="227"/>
        <end position="249"/>
    </location>
</feature>
<comment type="caution">
    <text evidence="20">The sequence shown here is derived from an EMBL/GenBank/DDBJ whole genome shotgun (WGS) entry which is preliminary data.</text>
</comment>
<dbReference type="Proteomes" id="UP000430272">
    <property type="component" value="Unassembled WGS sequence"/>
</dbReference>
<comment type="subcellular location">
    <subcellularLocation>
        <location evidence="2">Cell membrane</location>
        <topology evidence="2">Multi-pass membrane protein</topology>
    </subcellularLocation>
</comment>
<dbReference type="SMART" id="SM00388">
    <property type="entry name" value="HisKA"/>
    <property type="match status" value="1"/>
</dbReference>
<gene>
    <name evidence="20" type="ORF">GRI47_03410</name>
</gene>
<evidence type="ECO:0000313" key="21">
    <source>
        <dbReference type="Proteomes" id="UP000430272"/>
    </source>
</evidence>
<evidence type="ECO:0000256" key="2">
    <source>
        <dbReference type="ARBA" id="ARBA00004651"/>
    </source>
</evidence>
<dbReference type="EMBL" id="WTYD01000001">
    <property type="protein sequence ID" value="MXO53059.1"/>
    <property type="molecule type" value="Genomic_DNA"/>
</dbReference>
<evidence type="ECO:0000256" key="4">
    <source>
        <dbReference type="ARBA" id="ARBA00022475"/>
    </source>
</evidence>
<keyword evidence="5 14" id="KW-0597">Phosphoprotein</keyword>
<dbReference type="PANTHER" id="PTHR45339:SF1">
    <property type="entry name" value="HYBRID SIGNAL TRANSDUCTION HISTIDINE KINASE J"/>
    <property type="match status" value="1"/>
</dbReference>
<name>A0A844Y6D2_9SPHN</name>
<dbReference type="PROSITE" id="PS50109">
    <property type="entry name" value="HIS_KIN"/>
    <property type="match status" value="1"/>
</dbReference>
<feature type="modified residue" description="4-aspartylphosphate" evidence="14">
    <location>
        <position position="1016"/>
    </location>
</feature>
<dbReference type="Pfam" id="PF05231">
    <property type="entry name" value="MASE1"/>
    <property type="match status" value="1"/>
</dbReference>
<dbReference type="InterPro" id="IPR005467">
    <property type="entry name" value="His_kinase_dom"/>
</dbReference>
<dbReference type="SMART" id="SM01079">
    <property type="entry name" value="CHASE"/>
    <property type="match status" value="1"/>
</dbReference>
<reference evidence="20 21" key="1">
    <citation type="submission" date="2019-12" db="EMBL/GenBank/DDBJ databases">
        <title>Genomic-based taxomic classification of the family Erythrobacteraceae.</title>
        <authorList>
            <person name="Xu L."/>
        </authorList>
    </citation>
    <scope>NUCLEOTIDE SEQUENCE [LARGE SCALE GENOMIC DNA]</scope>
    <source>
        <strain evidence="20 21">JCM 17468</strain>
    </source>
</reference>
<dbReference type="SUPFAM" id="SSF52172">
    <property type="entry name" value="CheY-like"/>
    <property type="match status" value="1"/>
</dbReference>
<dbReference type="SMART" id="SM00387">
    <property type="entry name" value="HATPase_c"/>
    <property type="match status" value="1"/>
</dbReference>
<dbReference type="Pfam" id="PF08447">
    <property type="entry name" value="PAS_3"/>
    <property type="match status" value="1"/>
</dbReference>
<evidence type="ECO:0000256" key="3">
    <source>
        <dbReference type="ARBA" id="ARBA00012438"/>
    </source>
</evidence>
<dbReference type="InterPro" id="IPR001789">
    <property type="entry name" value="Sig_transdc_resp-reg_receiver"/>
</dbReference>
<dbReference type="InterPro" id="IPR036097">
    <property type="entry name" value="HisK_dim/P_sf"/>
</dbReference>
<keyword evidence="7 16" id="KW-0812">Transmembrane</keyword>
<feature type="domain" description="CHASE" evidence="19">
    <location>
        <begin position="296"/>
        <end position="424"/>
    </location>
</feature>
<dbReference type="CDD" id="cd00082">
    <property type="entry name" value="HisKA"/>
    <property type="match status" value="1"/>
</dbReference>
<evidence type="ECO:0000259" key="19">
    <source>
        <dbReference type="PROSITE" id="PS50839"/>
    </source>
</evidence>
<evidence type="ECO:0000256" key="15">
    <source>
        <dbReference type="SAM" id="MobiDB-lite"/>
    </source>
</evidence>
<keyword evidence="11 16" id="KW-1133">Transmembrane helix</keyword>
<dbReference type="Gene3D" id="3.30.450.350">
    <property type="entry name" value="CHASE domain"/>
    <property type="match status" value="1"/>
</dbReference>
<keyword evidence="13 16" id="KW-0472">Membrane</keyword>
<dbReference type="PROSITE" id="PS50110">
    <property type="entry name" value="RESPONSE_REGULATORY"/>
    <property type="match status" value="1"/>
</dbReference>
<dbReference type="InterPro" id="IPR011006">
    <property type="entry name" value="CheY-like_superfamily"/>
</dbReference>
<dbReference type="InterPro" id="IPR036890">
    <property type="entry name" value="HATPase_C_sf"/>
</dbReference>
<dbReference type="InterPro" id="IPR000014">
    <property type="entry name" value="PAS"/>
</dbReference>
<dbReference type="GO" id="GO:0005886">
    <property type="term" value="C:plasma membrane"/>
    <property type="evidence" value="ECO:0007669"/>
    <property type="project" value="UniProtKB-SubCell"/>
</dbReference>
<keyword evidence="8" id="KW-0547">Nucleotide-binding</keyword>
<dbReference type="GO" id="GO:0005524">
    <property type="term" value="F:ATP binding"/>
    <property type="evidence" value="ECO:0007669"/>
    <property type="project" value="UniProtKB-KW"/>
</dbReference>
<dbReference type="EC" id="2.7.13.3" evidence="3"/>
<keyword evidence="9" id="KW-0418">Kinase</keyword>
<accession>A0A844Y6D2</accession>
<dbReference type="SUPFAM" id="SSF47226">
    <property type="entry name" value="Histidine-containing phosphotransfer domain, HPT domain"/>
    <property type="match status" value="1"/>
</dbReference>
<dbReference type="InterPro" id="IPR035965">
    <property type="entry name" value="PAS-like_dom_sf"/>
</dbReference>
<dbReference type="Gene3D" id="3.30.450.20">
    <property type="entry name" value="PAS domain"/>
    <property type="match status" value="1"/>
</dbReference>
<dbReference type="InterPro" id="IPR036641">
    <property type="entry name" value="HPT_dom_sf"/>
</dbReference>
<dbReference type="InterPro" id="IPR007895">
    <property type="entry name" value="MASE1"/>
</dbReference>
<keyword evidence="6" id="KW-0808">Transferase</keyword>
<proteinExistence type="predicted"/>
<dbReference type="SMART" id="SM00448">
    <property type="entry name" value="REC"/>
    <property type="match status" value="1"/>
</dbReference>
<dbReference type="Pfam" id="PF00512">
    <property type="entry name" value="HisKA"/>
    <property type="match status" value="1"/>
</dbReference>
<dbReference type="InterPro" id="IPR004358">
    <property type="entry name" value="Sig_transdc_His_kin-like_C"/>
</dbReference>
<feature type="transmembrane region" description="Helical" evidence="16">
    <location>
        <begin position="41"/>
        <end position="60"/>
    </location>
</feature>
<keyword evidence="21" id="KW-1185">Reference proteome</keyword>
<dbReference type="FunFam" id="3.30.565.10:FF:000010">
    <property type="entry name" value="Sensor histidine kinase RcsC"/>
    <property type="match status" value="1"/>
</dbReference>
<dbReference type="SUPFAM" id="SSF55874">
    <property type="entry name" value="ATPase domain of HSP90 chaperone/DNA topoisomerase II/histidine kinase"/>
    <property type="match status" value="1"/>
</dbReference>
<keyword evidence="4" id="KW-1003">Cell membrane</keyword>
<evidence type="ECO:0000313" key="20">
    <source>
        <dbReference type="EMBL" id="MXO53059.1"/>
    </source>
</evidence>
<dbReference type="PROSITE" id="PS50839">
    <property type="entry name" value="CHASE"/>
    <property type="match status" value="1"/>
</dbReference>
<feature type="transmembrane region" description="Helical" evidence="16">
    <location>
        <begin position="196"/>
        <end position="215"/>
    </location>
</feature>
<feature type="transmembrane region" description="Helical" evidence="16">
    <location>
        <begin position="162"/>
        <end position="184"/>
    </location>
</feature>
<evidence type="ECO:0000259" key="18">
    <source>
        <dbReference type="PROSITE" id="PS50110"/>
    </source>
</evidence>
<sequence>MIHSTIDAVPNGESAGMPARDHEGAETPKPTLPSAHSRLRWLIDPAVLAVCYFIAGYIGLSLAVPPGYATVVWPASGVALAALLLRGPRICAGVWMGSAAINILHSFEGITSVREAILPLAIAAIVGLGACLQALAGWAMFQRLSARIEARDWRQLMRLTGALILPCLISATIGVGTLVMAGAVPVEMIGTNWSTWLFGDVLGIFFVLPILIFSGHSPITMLWRGRALGRASALIAACLTTTLLLTFYATRHAAEQAYHQSNESFEALATDTEQALAYRLGTYSRAIEAAGAFAALSNHVTPDAWRNYVSRLHLEHSYPGMRGLGIFREVRADKMETFRNQFADEFGDRFAVHPEVDSDVHFVIDRIEPLEDNLAALGLDLAFEQGRRDAIALSSATGQPTITRPIKLVQDSGQGVGFLLMRPIEEDDPQFGRRWSYSPLIAADFLADLTPRQGGDFSLEVFFGRSTEPDDLMYATGVDRASAPAFEIVRTIEMANEPITLRWRALPAFEERITSDEPLIVLASGIVVTILLGLLLVALSRREAVVVRMVEEATAEVEERNRMLNLAEATAHVGHWYVDLEQGTVDWSDEVFRLHGLEGKAPPTLDKAIEFYHPEDRPFVEDAIAEAAASKTGFRFNARLMVAEGTFRHVEVIGHAGNDGEGDRGGEIAAADNAGAKSLFGVIIDRTEEVEMRRSLTDARDRARAADEAKTSFLANMSHEIRTPMNGVIGFTELALCEEKDPVQRRRLGMIADSGNAMLRLLNDLLDLAKIEANQMSVNGEPADMRHTMRSCLRLMEPVAKAKRIHLNLDIDPDLPSRVVVDKMRLRQIVLNLLGNAVKFTEEGEVALGLEIIPSGDDRVIRITVRDTGIGIPADRLENVFEKFTQADATTARRFGGTGLGLPISAELARLMGGDLRVESELGKGSVFILDLPLRVAEPVAEEGEEFGSPDNGEASQSGNLRILVAEDNPVNQELTRAMVEKAGHTCELAENGREAIAKVRLAREKGAPFDLVLMDMQMPVLDGVGATMAIREAGFSPAELPIIAVTANAYTDDIRQCRVAGMQGHLAKPLRMGDLSRVIAQWSASPGEDDTRPAPSKPASAKPAAARRDAATSPRLRKMFADRLTATRDAIAAAQAMGSIDRDTRDDIAGLLHQIAGTAAYFDGAELGSRCLETEKALLACEDDGEMRAMLTRIDRLLGQESPEETIEDE</sequence>
<evidence type="ECO:0000256" key="5">
    <source>
        <dbReference type="ARBA" id="ARBA00022553"/>
    </source>
</evidence>
<feature type="domain" description="Response regulatory" evidence="18">
    <location>
        <begin position="962"/>
        <end position="1084"/>
    </location>
</feature>
<dbReference type="InterPro" id="IPR042240">
    <property type="entry name" value="CHASE_sf"/>
</dbReference>
<comment type="catalytic activity">
    <reaction evidence="1">
        <text>ATP + protein L-histidine = ADP + protein N-phospho-L-histidine.</text>
        <dbReference type="EC" id="2.7.13.3"/>
    </reaction>
</comment>
<evidence type="ECO:0000256" key="12">
    <source>
        <dbReference type="ARBA" id="ARBA00023012"/>
    </source>
</evidence>
<dbReference type="InterPro" id="IPR003594">
    <property type="entry name" value="HATPase_dom"/>
</dbReference>
<dbReference type="PANTHER" id="PTHR45339">
    <property type="entry name" value="HYBRID SIGNAL TRANSDUCTION HISTIDINE KINASE J"/>
    <property type="match status" value="1"/>
</dbReference>
<dbReference type="RefSeq" id="WP_160659957.1">
    <property type="nucleotide sequence ID" value="NZ_BAABDV010000001.1"/>
</dbReference>
<dbReference type="Gene3D" id="1.10.287.130">
    <property type="match status" value="1"/>
</dbReference>
<dbReference type="CDD" id="cd17546">
    <property type="entry name" value="REC_hyHK_CKI1_RcsC-like"/>
    <property type="match status" value="1"/>
</dbReference>
<feature type="domain" description="Histidine kinase" evidence="17">
    <location>
        <begin position="716"/>
        <end position="936"/>
    </location>
</feature>
<dbReference type="SUPFAM" id="SSF47384">
    <property type="entry name" value="Homodimeric domain of signal transducing histidine kinase"/>
    <property type="match status" value="1"/>
</dbReference>
<feature type="region of interest" description="Disordered" evidence="15">
    <location>
        <begin position="1"/>
        <end position="30"/>
    </location>
</feature>
<dbReference type="InterPro" id="IPR013655">
    <property type="entry name" value="PAS_fold_3"/>
</dbReference>
<evidence type="ECO:0000256" key="8">
    <source>
        <dbReference type="ARBA" id="ARBA00022741"/>
    </source>
</evidence>
<dbReference type="Pfam" id="PF03924">
    <property type="entry name" value="CHASE"/>
    <property type="match status" value="1"/>
</dbReference>
<evidence type="ECO:0000256" key="10">
    <source>
        <dbReference type="ARBA" id="ARBA00022840"/>
    </source>
</evidence>
<feature type="region of interest" description="Disordered" evidence="15">
    <location>
        <begin position="1085"/>
        <end position="1113"/>
    </location>
</feature>
<dbReference type="Pfam" id="PF02518">
    <property type="entry name" value="HATPase_c"/>
    <property type="match status" value="1"/>
</dbReference>
<evidence type="ECO:0000256" key="13">
    <source>
        <dbReference type="ARBA" id="ARBA00023136"/>
    </source>
</evidence>
<evidence type="ECO:0000256" key="6">
    <source>
        <dbReference type="ARBA" id="ARBA00022679"/>
    </source>
</evidence>
<dbReference type="InterPro" id="IPR003661">
    <property type="entry name" value="HisK_dim/P_dom"/>
</dbReference>
<dbReference type="InterPro" id="IPR006189">
    <property type="entry name" value="CHASE_dom"/>
</dbReference>
<evidence type="ECO:0000256" key="11">
    <source>
        <dbReference type="ARBA" id="ARBA00022989"/>
    </source>
</evidence>
<evidence type="ECO:0000256" key="14">
    <source>
        <dbReference type="PROSITE-ProRule" id="PRU00169"/>
    </source>
</evidence>
<organism evidence="20 21">
    <name type="scientific">Qipengyuania pelagi</name>
    <dbReference type="NCBI Taxonomy" id="994320"/>
    <lineage>
        <taxon>Bacteria</taxon>
        <taxon>Pseudomonadati</taxon>
        <taxon>Pseudomonadota</taxon>
        <taxon>Alphaproteobacteria</taxon>
        <taxon>Sphingomonadales</taxon>
        <taxon>Erythrobacteraceae</taxon>
        <taxon>Qipengyuania</taxon>
    </lineage>
</organism>
<dbReference type="Gene3D" id="3.40.50.2300">
    <property type="match status" value="1"/>
</dbReference>
<dbReference type="OrthoDB" id="9801651at2"/>
<evidence type="ECO:0000256" key="16">
    <source>
        <dbReference type="SAM" id="Phobius"/>
    </source>
</evidence>